<dbReference type="EMBL" id="LFYT02000019">
    <property type="protein sequence ID" value="PVE42089.1"/>
    <property type="molecule type" value="Genomic_DNA"/>
</dbReference>
<dbReference type="STRING" id="1293045.H663_06435"/>
<sequence>MRISELSARTQVSVHRLRRYEAAGLIASQRLPNGYRDYDDKTVKHVIFIAMSREMGFSLTFIAEYLPRFKTGKLSAQDMIDAILVRVAEIDQLMTEQQALRKKLMDHIGWFKTQARRKP</sequence>
<dbReference type="PROSITE" id="PS00552">
    <property type="entry name" value="HTH_MERR_1"/>
    <property type="match status" value="1"/>
</dbReference>
<evidence type="ECO:0000256" key="2">
    <source>
        <dbReference type="ARBA" id="ARBA00023125"/>
    </source>
</evidence>
<evidence type="ECO:0000313" key="6">
    <source>
        <dbReference type="Proteomes" id="UP000037507"/>
    </source>
</evidence>
<dbReference type="InterPro" id="IPR009061">
    <property type="entry name" value="DNA-bd_dom_put_sf"/>
</dbReference>
<dbReference type="Proteomes" id="UP000037507">
    <property type="component" value="Unassembled WGS sequence"/>
</dbReference>
<dbReference type="InterPro" id="IPR000551">
    <property type="entry name" value="MerR-type_HTH_dom"/>
</dbReference>
<gene>
    <name evidence="5" type="ORF">H663_013785</name>
</gene>
<dbReference type="InterPro" id="IPR047057">
    <property type="entry name" value="MerR_fam"/>
</dbReference>
<dbReference type="AlphaFoldDB" id="A0A2T7UBL1"/>
<proteinExistence type="predicted"/>
<name>A0A2T7UBL1_9BURK</name>
<keyword evidence="2" id="KW-0238">DNA-binding</keyword>
<dbReference type="GO" id="GO:0003700">
    <property type="term" value="F:DNA-binding transcription factor activity"/>
    <property type="evidence" value="ECO:0007669"/>
    <property type="project" value="InterPro"/>
</dbReference>
<dbReference type="SUPFAM" id="SSF46955">
    <property type="entry name" value="Putative DNA-binding domain"/>
    <property type="match status" value="1"/>
</dbReference>
<comment type="caution">
    <text evidence="5">The sequence shown here is derived from an EMBL/GenBank/DDBJ whole genome shotgun (WGS) entry which is preliminary data.</text>
</comment>
<reference evidence="5" key="1">
    <citation type="submission" date="2017-04" db="EMBL/GenBank/DDBJ databases">
        <title>Unexpected and diverse lifestyles within the genus Limnohabitans.</title>
        <authorList>
            <person name="Kasalicky V."/>
            <person name="Mehrshad M."/>
            <person name="Andrei S.-A."/>
            <person name="Salcher M."/>
            <person name="Kratochvilova H."/>
            <person name="Simek K."/>
            <person name="Ghai R."/>
        </authorList>
    </citation>
    <scope>NUCLEOTIDE SEQUENCE [LARGE SCALE GENOMIC DNA]</scope>
    <source>
        <strain evidence="5">II-D5</strain>
    </source>
</reference>
<keyword evidence="3" id="KW-0804">Transcription</keyword>
<dbReference type="PANTHER" id="PTHR30204:SF94">
    <property type="entry name" value="HEAVY METAL-DEPENDENT TRANSCRIPTIONAL REGULATOR HI_0293-RELATED"/>
    <property type="match status" value="1"/>
</dbReference>
<evidence type="ECO:0000313" key="5">
    <source>
        <dbReference type="EMBL" id="PVE42089.1"/>
    </source>
</evidence>
<keyword evidence="1" id="KW-0805">Transcription regulation</keyword>
<dbReference type="SMART" id="SM00422">
    <property type="entry name" value="HTH_MERR"/>
    <property type="match status" value="1"/>
</dbReference>
<protein>
    <submittedName>
        <fullName evidence="5">MerR family transcriptional regulator</fullName>
    </submittedName>
</protein>
<dbReference type="Gene3D" id="1.10.1660.10">
    <property type="match status" value="1"/>
</dbReference>
<keyword evidence="6" id="KW-1185">Reference proteome</keyword>
<evidence type="ECO:0000256" key="1">
    <source>
        <dbReference type="ARBA" id="ARBA00023015"/>
    </source>
</evidence>
<dbReference type="Pfam" id="PF13411">
    <property type="entry name" value="MerR_1"/>
    <property type="match status" value="1"/>
</dbReference>
<accession>A0A2T7UBL1</accession>
<dbReference type="PRINTS" id="PR00040">
    <property type="entry name" value="HTHMERR"/>
</dbReference>
<evidence type="ECO:0000256" key="3">
    <source>
        <dbReference type="ARBA" id="ARBA00023163"/>
    </source>
</evidence>
<dbReference type="OrthoDB" id="9808480at2"/>
<organism evidence="5 6">
    <name type="scientific">Limnohabitans planktonicus II-D5</name>
    <dbReference type="NCBI Taxonomy" id="1293045"/>
    <lineage>
        <taxon>Bacteria</taxon>
        <taxon>Pseudomonadati</taxon>
        <taxon>Pseudomonadota</taxon>
        <taxon>Betaproteobacteria</taxon>
        <taxon>Burkholderiales</taxon>
        <taxon>Comamonadaceae</taxon>
        <taxon>Limnohabitans</taxon>
    </lineage>
</organism>
<dbReference type="PANTHER" id="PTHR30204">
    <property type="entry name" value="REDOX-CYCLING DRUG-SENSING TRANSCRIPTIONAL ACTIVATOR SOXR"/>
    <property type="match status" value="1"/>
</dbReference>
<dbReference type="PROSITE" id="PS50937">
    <property type="entry name" value="HTH_MERR_2"/>
    <property type="match status" value="1"/>
</dbReference>
<evidence type="ECO:0000259" key="4">
    <source>
        <dbReference type="PROSITE" id="PS50937"/>
    </source>
</evidence>
<feature type="domain" description="HTH merR-type" evidence="4">
    <location>
        <begin position="1"/>
        <end position="68"/>
    </location>
</feature>
<dbReference type="GO" id="GO:0003677">
    <property type="term" value="F:DNA binding"/>
    <property type="evidence" value="ECO:0007669"/>
    <property type="project" value="UniProtKB-KW"/>
</dbReference>
<dbReference type="RefSeq" id="WP_053171025.1">
    <property type="nucleotide sequence ID" value="NZ_LFYT02000019.1"/>
</dbReference>